<dbReference type="PANTHER" id="PTHR24364">
    <property type="entry name" value="LP06937P"/>
    <property type="match status" value="1"/>
</dbReference>
<dbReference type="AlphaFoldDB" id="A0A3B3QJW1"/>
<feature type="transmembrane region" description="Helical" evidence="4">
    <location>
        <begin position="167"/>
        <end position="187"/>
    </location>
</feature>
<evidence type="ECO:0000259" key="5">
    <source>
        <dbReference type="SMART" id="SM00082"/>
    </source>
</evidence>
<feature type="domain" description="LRRCT" evidence="5">
    <location>
        <begin position="103"/>
        <end position="154"/>
    </location>
</feature>
<dbReference type="InterPro" id="IPR032675">
    <property type="entry name" value="LRR_dom_sf"/>
</dbReference>
<evidence type="ECO:0000256" key="3">
    <source>
        <dbReference type="ARBA" id="ARBA00022737"/>
    </source>
</evidence>
<dbReference type="GO" id="GO:0090090">
    <property type="term" value="P:negative regulation of canonical Wnt signaling pathway"/>
    <property type="evidence" value="ECO:0007669"/>
    <property type="project" value="TreeGrafter"/>
</dbReference>
<dbReference type="InterPro" id="IPR000483">
    <property type="entry name" value="Cys-rich_flank_reg_C"/>
</dbReference>
<dbReference type="GeneTree" id="ENSGT00940000169810"/>
<proteinExistence type="predicted"/>
<keyword evidence="4" id="KW-0812">Transmembrane</keyword>
<keyword evidence="4" id="KW-0472">Membrane</keyword>
<dbReference type="SMART" id="SM00082">
    <property type="entry name" value="LRRCT"/>
    <property type="match status" value="1"/>
</dbReference>
<reference evidence="6" key="1">
    <citation type="submission" date="2025-08" db="UniProtKB">
        <authorList>
            <consortium name="Ensembl"/>
        </authorList>
    </citation>
    <scope>IDENTIFICATION</scope>
</reference>
<evidence type="ECO:0000313" key="6">
    <source>
        <dbReference type="Ensembl" id="ENSPKIP00000006403.1"/>
    </source>
</evidence>
<name>A0A3B3QJW1_9TELE</name>
<keyword evidence="1" id="KW-0433">Leucine-rich repeat</keyword>
<dbReference type="GO" id="GO:0005886">
    <property type="term" value="C:plasma membrane"/>
    <property type="evidence" value="ECO:0007669"/>
    <property type="project" value="TreeGrafter"/>
</dbReference>
<protein>
    <submittedName>
        <fullName evidence="6">Trophoblast glycoprotein</fullName>
    </submittedName>
</protein>
<dbReference type="Gene3D" id="3.80.10.10">
    <property type="entry name" value="Ribonuclease Inhibitor"/>
    <property type="match status" value="1"/>
</dbReference>
<organism evidence="6 7">
    <name type="scientific">Paramormyrops kingsleyae</name>
    <dbReference type="NCBI Taxonomy" id="1676925"/>
    <lineage>
        <taxon>Eukaryota</taxon>
        <taxon>Metazoa</taxon>
        <taxon>Chordata</taxon>
        <taxon>Craniata</taxon>
        <taxon>Vertebrata</taxon>
        <taxon>Euteleostomi</taxon>
        <taxon>Actinopterygii</taxon>
        <taxon>Neopterygii</taxon>
        <taxon>Teleostei</taxon>
        <taxon>Osteoglossocephala</taxon>
        <taxon>Osteoglossomorpha</taxon>
        <taxon>Osteoglossiformes</taxon>
        <taxon>Mormyridae</taxon>
        <taxon>Paramormyrops</taxon>
    </lineage>
</organism>
<dbReference type="SUPFAM" id="SSF52058">
    <property type="entry name" value="L domain-like"/>
    <property type="match status" value="1"/>
</dbReference>
<dbReference type="Pfam" id="PF13855">
    <property type="entry name" value="LRR_8"/>
    <property type="match status" value="1"/>
</dbReference>
<dbReference type="PANTHER" id="PTHR24364:SF18">
    <property type="entry name" value="LP06937P"/>
    <property type="match status" value="1"/>
</dbReference>
<dbReference type="InterPro" id="IPR052286">
    <property type="entry name" value="Wnt_signaling_inhibitor"/>
</dbReference>
<dbReference type="InterPro" id="IPR001611">
    <property type="entry name" value="Leu-rich_rpt"/>
</dbReference>
<dbReference type="Proteomes" id="UP000261540">
    <property type="component" value="Unplaced"/>
</dbReference>
<dbReference type="Ensembl" id="ENSPKIT00000030427.1">
    <property type="protein sequence ID" value="ENSPKIP00000006403.1"/>
    <property type="gene ID" value="ENSPKIG00000022695.1"/>
</dbReference>
<sequence>MWWVVRQLRAGVILEQLTKLLLPGNNIQQIGREAFGNLPNINFLDLSNNTLRIFNTDVSTLNLSNNNLLRLLDLRSNALRVLHNSTLTAFSQPPDLQVLLAGNPWLCDCNIEDFLSWLRESDRVPDKFNLSCLSPMELQDVTLLQINRSELQCVFSSGMKGVLETSYVFLGVVLAFIGLIFLLVLYLNRKGIKRWLYNIRDACRDHMEGYHYRFEASPDPRLAQLGMNSEA</sequence>
<keyword evidence="3" id="KW-0677">Repeat</keyword>
<evidence type="ECO:0000256" key="1">
    <source>
        <dbReference type="ARBA" id="ARBA00022614"/>
    </source>
</evidence>
<evidence type="ECO:0000313" key="7">
    <source>
        <dbReference type="Proteomes" id="UP000261540"/>
    </source>
</evidence>
<evidence type="ECO:0000256" key="4">
    <source>
        <dbReference type="SAM" id="Phobius"/>
    </source>
</evidence>
<evidence type="ECO:0000256" key="2">
    <source>
        <dbReference type="ARBA" id="ARBA00022729"/>
    </source>
</evidence>
<keyword evidence="7" id="KW-1185">Reference proteome</keyword>
<accession>A0A3B3QJW1</accession>
<keyword evidence="2" id="KW-0732">Signal</keyword>
<reference evidence="6" key="2">
    <citation type="submission" date="2025-09" db="UniProtKB">
        <authorList>
            <consortium name="Ensembl"/>
        </authorList>
    </citation>
    <scope>IDENTIFICATION</scope>
</reference>
<keyword evidence="4" id="KW-1133">Transmembrane helix</keyword>